<dbReference type="InterPro" id="IPR027625">
    <property type="entry name" value="OvoA_Cterm"/>
</dbReference>
<dbReference type="SUPFAM" id="SSF53335">
    <property type="entry name" value="S-adenosyl-L-methionine-dependent methyltransferases"/>
    <property type="match status" value="1"/>
</dbReference>
<sequence length="897" mass="99739">MAANRVDTGACRNPSLNIRPDLARAATAITGPSADDELVGPRGAWWWTGKPPAECPGFDKQAGVLRSLPLPNTRKFSRQSVLDYFDNVWTMTEVLFASLQTTDAFIRQPYHQLRHPMMFYYGHPAVLYINKFRVAGLLEDGINQYFEQLFETGVDEMSWDDLSRGRDDWPPVREVHAYRQKAYQVVRGVILNHPALDKGEVGWNDPAWAIFMGFEHERIHVETSSVLIRELPLTSVRKPEFWPDYHPSSRNPSAPVPTEGVDYPVNAMVSVQGEKVVLGKDIAYPSFGWDNEYGRKEINVQSFRATKFKVTNGEFLRFVKAGGYMNPKYWSAEGWGWKTFRNVKWPTFWMPDGPQGLHRYKLRVLFDAVDMRWDWPVDANYHEARAFAAWRTEQDRSAVRYRLITEAEHNLIRNTRDRVDAHLHAPADHPGAEPGRPAAANERVSPDPAVELGGDNALAAGFNIQLAHGSQNPVTELPPSEKGFHDTFGSAWEWGEDHYAAFPGFKVHPYYEDFSVPCFAGKHQLILGGSFISTGQLASKFARYQFRPHFFQHATFRLVVPDVDLSLYDCERYGPHNPVTPFTETSCMDSAPPHMGDGPCCSVARRAAFTPTLAEGAASTKAKLEAAQVAYESDAVISQYLSLHYGPLNRVFPPEFTSAGGLLAEALDFPAKLAQALTAAAERAGALSADAGAASGSGRALDLGCAVGRSSFELARRFGEVVGVDISKTFIEVAAKIRDNGRMDYECALEGEITERLTAALPAGDQPIDSSRCRFIQGDACHLPASLGQFDAVLAANLLCRVPEPAACIAQIRSALRPGGVALLTSPFSWLEQYTDRSNWLGGRYKDGLPHRSSDALKALLAPDFEVLEEGSMPLVIREHARKYQLIVAHKLVLRRK</sequence>
<dbReference type="OrthoDB" id="659at2759"/>
<name>A0A150H0E1_GONPE</name>
<dbReference type="AlphaFoldDB" id="A0A150H0E1"/>
<dbReference type="InterPro" id="IPR029063">
    <property type="entry name" value="SAM-dependent_MTases_sf"/>
</dbReference>
<gene>
    <name evidence="4" type="ORF">GPECTOR_2g1012</name>
</gene>
<evidence type="ECO:0000259" key="2">
    <source>
        <dbReference type="Pfam" id="PF03781"/>
    </source>
</evidence>
<dbReference type="Pfam" id="PF03781">
    <property type="entry name" value="FGE-sulfatase"/>
    <property type="match status" value="1"/>
</dbReference>
<dbReference type="SUPFAM" id="SSF56436">
    <property type="entry name" value="C-type lectin-like"/>
    <property type="match status" value="1"/>
</dbReference>
<evidence type="ECO:0008006" key="6">
    <source>
        <dbReference type="Google" id="ProtNLM"/>
    </source>
</evidence>
<dbReference type="Gene3D" id="3.40.50.150">
    <property type="entry name" value="Vaccinia Virus protein VP39"/>
    <property type="match status" value="1"/>
</dbReference>
<dbReference type="NCBIfam" id="TIGR04344">
    <property type="entry name" value="ovoA_Nterm"/>
    <property type="match status" value="1"/>
</dbReference>
<dbReference type="Proteomes" id="UP000075714">
    <property type="component" value="Unassembled WGS sequence"/>
</dbReference>
<dbReference type="InterPro" id="IPR016187">
    <property type="entry name" value="CTDL_fold"/>
</dbReference>
<evidence type="ECO:0000313" key="5">
    <source>
        <dbReference type="Proteomes" id="UP000075714"/>
    </source>
</evidence>
<keyword evidence="5" id="KW-1185">Reference proteome</keyword>
<evidence type="ECO:0000259" key="3">
    <source>
        <dbReference type="Pfam" id="PF08241"/>
    </source>
</evidence>
<organism evidence="4 5">
    <name type="scientific">Gonium pectorale</name>
    <name type="common">Green alga</name>
    <dbReference type="NCBI Taxonomy" id="33097"/>
    <lineage>
        <taxon>Eukaryota</taxon>
        <taxon>Viridiplantae</taxon>
        <taxon>Chlorophyta</taxon>
        <taxon>core chlorophytes</taxon>
        <taxon>Chlorophyceae</taxon>
        <taxon>CS clade</taxon>
        <taxon>Chlamydomonadales</taxon>
        <taxon>Volvocaceae</taxon>
        <taxon>Gonium</taxon>
    </lineage>
</organism>
<dbReference type="InterPro" id="IPR042095">
    <property type="entry name" value="SUMF_sf"/>
</dbReference>
<feature type="domain" description="Methyltransferase type 11" evidence="3">
    <location>
        <begin position="701"/>
        <end position="823"/>
    </location>
</feature>
<feature type="region of interest" description="Disordered" evidence="1">
    <location>
        <begin position="424"/>
        <end position="444"/>
    </location>
</feature>
<dbReference type="GO" id="GO:0008757">
    <property type="term" value="F:S-adenosylmethionine-dependent methyltransferase activity"/>
    <property type="evidence" value="ECO:0007669"/>
    <property type="project" value="InterPro"/>
</dbReference>
<dbReference type="GO" id="GO:0120147">
    <property type="term" value="F:formylglycine-generating oxidase activity"/>
    <property type="evidence" value="ECO:0007669"/>
    <property type="project" value="TreeGrafter"/>
</dbReference>
<proteinExistence type="predicted"/>
<dbReference type="PANTHER" id="PTHR23150">
    <property type="entry name" value="SULFATASE MODIFYING FACTOR 1, 2"/>
    <property type="match status" value="1"/>
</dbReference>
<dbReference type="EMBL" id="LSYV01000003">
    <property type="protein sequence ID" value="KXZ55463.1"/>
    <property type="molecule type" value="Genomic_DNA"/>
</dbReference>
<accession>A0A150H0E1</accession>
<dbReference type="Gene3D" id="3.90.1580.10">
    <property type="entry name" value="paralog of FGE (formylglycine-generating enzyme)"/>
    <property type="match status" value="1"/>
</dbReference>
<dbReference type="PANTHER" id="PTHR23150:SF26">
    <property type="entry name" value="GENERIC METHYLTRANSFERASE"/>
    <property type="match status" value="1"/>
</dbReference>
<dbReference type="InterPro" id="IPR051043">
    <property type="entry name" value="Sulfatase_Mod_Factor_Kinase"/>
</dbReference>
<dbReference type="Pfam" id="PF08241">
    <property type="entry name" value="Methyltransf_11"/>
    <property type="match status" value="1"/>
</dbReference>
<comment type="caution">
    <text evidence="4">The sequence shown here is derived from an EMBL/GenBank/DDBJ whole genome shotgun (WGS) entry which is preliminary data.</text>
</comment>
<evidence type="ECO:0000256" key="1">
    <source>
        <dbReference type="SAM" id="MobiDB-lite"/>
    </source>
</evidence>
<dbReference type="InterPro" id="IPR005532">
    <property type="entry name" value="SUMF_dom"/>
</dbReference>
<dbReference type="InterPro" id="IPR027577">
    <property type="entry name" value="OvoA_Nterm"/>
</dbReference>
<evidence type="ECO:0000313" key="4">
    <source>
        <dbReference type="EMBL" id="KXZ55463.1"/>
    </source>
</evidence>
<dbReference type="STRING" id="33097.A0A150H0E1"/>
<reference evidence="5" key="1">
    <citation type="journal article" date="2016" name="Nat. Commun.">
        <title>The Gonium pectorale genome demonstrates co-option of cell cycle regulation during the evolution of multicellularity.</title>
        <authorList>
            <person name="Hanschen E.R."/>
            <person name="Marriage T.N."/>
            <person name="Ferris P.J."/>
            <person name="Hamaji T."/>
            <person name="Toyoda A."/>
            <person name="Fujiyama A."/>
            <person name="Neme R."/>
            <person name="Noguchi H."/>
            <person name="Minakuchi Y."/>
            <person name="Suzuki M."/>
            <person name="Kawai-Toyooka H."/>
            <person name="Smith D.R."/>
            <person name="Sparks H."/>
            <person name="Anderson J."/>
            <person name="Bakaric R."/>
            <person name="Luria V."/>
            <person name="Karger A."/>
            <person name="Kirschner M.W."/>
            <person name="Durand P.M."/>
            <person name="Michod R.E."/>
            <person name="Nozaki H."/>
            <person name="Olson B.J."/>
        </authorList>
    </citation>
    <scope>NUCLEOTIDE SEQUENCE [LARGE SCALE GENOMIC DNA]</scope>
    <source>
        <strain evidence="5">NIES-2863</strain>
    </source>
</reference>
<feature type="domain" description="Sulfatase-modifying factor enzyme-like" evidence="2">
    <location>
        <begin position="266"/>
        <end position="549"/>
    </location>
</feature>
<dbReference type="CDD" id="cd02440">
    <property type="entry name" value="AdoMet_MTases"/>
    <property type="match status" value="1"/>
</dbReference>
<protein>
    <recommendedName>
        <fullName evidence="6">Generic methyltransferase</fullName>
    </recommendedName>
</protein>
<dbReference type="NCBIfam" id="TIGR04345">
    <property type="entry name" value="ovoA_Cterm"/>
    <property type="match status" value="1"/>
</dbReference>
<dbReference type="InterPro" id="IPR013216">
    <property type="entry name" value="Methyltransf_11"/>
</dbReference>